<dbReference type="PANTHER" id="PTHR32258:SF22">
    <property type="entry name" value="PROTEIN NETWORKED 3A-LIKE"/>
    <property type="match status" value="1"/>
</dbReference>
<protein>
    <recommendedName>
        <fullName evidence="4">NAB domain-containing protein</fullName>
    </recommendedName>
</protein>
<proteinExistence type="inferred from homology"/>
<keyword evidence="1 3" id="KW-0175">Coiled coil</keyword>
<dbReference type="InterPro" id="IPR011684">
    <property type="entry name" value="NAB"/>
</dbReference>
<dbReference type="GO" id="GO:0003779">
    <property type="term" value="F:actin binding"/>
    <property type="evidence" value="ECO:0007669"/>
    <property type="project" value="InterPro"/>
</dbReference>
<gene>
    <name evidence="5" type="ORF">TIFTF001_018518</name>
</gene>
<dbReference type="PANTHER" id="PTHR32258">
    <property type="entry name" value="PROTEIN NETWORKED 4A"/>
    <property type="match status" value="1"/>
</dbReference>
<name>A0AA88A777_FICCA</name>
<evidence type="ECO:0000256" key="3">
    <source>
        <dbReference type="SAM" id="Coils"/>
    </source>
</evidence>
<dbReference type="EMBL" id="BTGU01000030">
    <property type="protein sequence ID" value="GMN49353.1"/>
    <property type="molecule type" value="Genomic_DNA"/>
</dbReference>
<dbReference type="InterPro" id="IPR051861">
    <property type="entry name" value="NET_actin-binding_domain"/>
</dbReference>
<dbReference type="Proteomes" id="UP001187192">
    <property type="component" value="Unassembled WGS sequence"/>
</dbReference>
<dbReference type="PROSITE" id="PS51774">
    <property type="entry name" value="NAB"/>
    <property type="match status" value="1"/>
</dbReference>
<accession>A0AA88A777</accession>
<comment type="caution">
    <text evidence="5">The sequence shown here is derived from an EMBL/GenBank/DDBJ whole genome shotgun (WGS) entry which is preliminary data.</text>
</comment>
<evidence type="ECO:0000313" key="5">
    <source>
        <dbReference type="EMBL" id="GMN49353.1"/>
    </source>
</evidence>
<comment type="similarity">
    <text evidence="2">Belongs to the NET family.</text>
</comment>
<evidence type="ECO:0000256" key="1">
    <source>
        <dbReference type="ARBA" id="ARBA00023054"/>
    </source>
</evidence>
<feature type="coiled-coil region" evidence="3">
    <location>
        <begin position="194"/>
        <end position="224"/>
    </location>
</feature>
<dbReference type="Pfam" id="PF07765">
    <property type="entry name" value="KIP1"/>
    <property type="match status" value="1"/>
</dbReference>
<evidence type="ECO:0000256" key="2">
    <source>
        <dbReference type="ARBA" id="ARBA00038006"/>
    </source>
</evidence>
<sequence length="260" mass="30480">MVSNEKKKEDMKLQPFSWWCDSSHNRPHQSQWLQTNLSELDEKIKVMLSIIEEDGDSFAKRAEMYYNRRPQLIKILEDLHKSYRSLAEKYDQLRSDHHLGNPRSFSPFRSLRQIQNYEAKLVLPETPTSENNSTSIDHDHHLLNNAKQTIFQTNDIKKDTNGIIFHGDFEELELRDKAVMRKQKEVSKLIEDRLKQQAELVRRNEEKREKINELRCQINRLLDENGVLKSCLASSKVDKSKRNQSKSSPLFLGKLTGCAS</sequence>
<dbReference type="AlphaFoldDB" id="A0AA88A777"/>
<keyword evidence="6" id="KW-1185">Reference proteome</keyword>
<reference evidence="5" key="1">
    <citation type="submission" date="2023-07" db="EMBL/GenBank/DDBJ databases">
        <title>draft genome sequence of fig (Ficus carica).</title>
        <authorList>
            <person name="Takahashi T."/>
            <person name="Nishimura K."/>
        </authorList>
    </citation>
    <scope>NUCLEOTIDE SEQUENCE</scope>
</reference>
<organism evidence="5 6">
    <name type="scientific">Ficus carica</name>
    <name type="common">Common fig</name>
    <dbReference type="NCBI Taxonomy" id="3494"/>
    <lineage>
        <taxon>Eukaryota</taxon>
        <taxon>Viridiplantae</taxon>
        <taxon>Streptophyta</taxon>
        <taxon>Embryophyta</taxon>
        <taxon>Tracheophyta</taxon>
        <taxon>Spermatophyta</taxon>
        <taxon>Magnoliopsida</taxon>
        <taxon>eudicotyledons</taxon>
        <taxon>Gunneridae</taxon>
        <taxon>Pentapetalae</taxon>
        <taxon>rosids</taxon>
        <taxon>fabids</taxon>
        <taxon>Rosales</taxon>
        <taxon>Moraceae</taxon>
        <taxon>Ficeae</taxon>
        <taxon>Ficus</taxon>
    </lineage>
</organism>
<evidence type="ECO:0000259" key="4">
    <source>
        <dbReference type="PROSITE" id="PS51774"/>
    </source>
</evidence>
<feature type="domain" description="NAB" evidence="4">
    <location>
        <begin position="16"/>
        <end position="97"/>
    </location>
</feature>
<evidence type="ECO:0000313" key="6">
    <source>
        <dbReference type="Proteomes" id="UP001187192"/>
    </source>
</evidence>